<feature type="compositionally biased region" description="Basic and acidic residues" evidence="8">
    <location>
        <begin position="452"/>
        <end position="474"/>
    </location>
</feature>
<comment type="function">
    <text evidence="7">May be involved in cooperative interactions with calmodulins or calmodulin-like proteins. Recruits calmodulin proteins to microtubules, thus being a potential scaffold in cellular signaling and trafficking. May associate with nucleic acids and regulate gene expression at the transcriptional or post-transcriptional level.</text>
</comment>
<proteinExistence type="inferred from homology"/>
<feature type="region of interest" description="Disordered" evidence="8">
    <location>
        <begin position="331"/>
        <end position="410"/>
    </location>
</feature>
<evidence type="ECO:0000256" key="1">
    <source>
        <dbReference type="ARBA" id="ARBA00004496"/>
    </source>
</evidence>
<dbReference type="Pfam" id="PF13178">
    <property type="entry name" value="DUF4005"/>
    <property type="match status" value="1"/>
</dbReference>
<feature type="region of interest" description="Disordered" evidence="8">
    <location>
        <begin position="24"/>
        <end position="57"/>
    </location>
</feature>
<evidence type="ECO:0000256" key="4">
    <source>
        <dbReference type="ARBA" id="ARBA00022860"/>
    </source>
</evidence>
<dbReference type="SUPFAM" id="SSF52540">
    <property type="entry name" value="P-loop containing nucleoside triphosphate hydrolases"/>
    <property type="match status" value="1"/>
</dbReference>
<name>A0A438I4P7_VITVI</name>
<dbReference type="PROSITE" id="PS50096">
    <property type="entry name" value="IQ"/>
    <property type="match status" value="2"/>
</dbReference>
<feature type="compositionally biased region" description="Basic and acidic residues" evidence="8">
    <location>
        <begin position="29"/>
        <end position="44"/>
    </location>
</feature>
<evidence type="ECO:0000313" key="10">
    <source>
        <dbReference type="EMBL" id="RVW91679.1"/>
    </source>
</evidence>
<dbReference type="CDD" id="cd23767">
    <property type="entry name" value="IQCD"/>
    <property type="match status" value="1"/>
</dbReference>
<dbReference type="GO" id="GO:0005516">
    <property type="term" value="F:calmodulin binding"/>
    <property type="evidence" value="ECO:0007669"/>
    <property type="project" value="UniProtKB-KW"/>
</dbReference>
<evidence type="ECO:0000256" key="2">
    <source>
        <dbReference type="ARBA" id="ARBA00022490"/>
    </source>
</evidence>
<organism evidence="10 11">
    <name type="scientific">Vitis vinifera</name>
    <name type="common">Grape</name>
    <dbReference type="NCBI Taxonomy" id="29760"/>
    <lineage>
        <taxon>Eukaryota</taxon>
        <taxon>Viridiplantae</taxon>
        <taxon>Streptophyta</taxon>
        <taxon>Embryophyta</taxon>
        <taxon>Tracheophyta</taxon>
        <taxon>Spermatophyta</taxon>
        <taxon>Magnoliopsida</taxon>
        <taxon>eudicotyledons</taxon>
        <taxon>Gunneridae</taxon>
        <taxon>Pentapetalae</taxon>
        <taxon>rosids</taxon>
        <taxon>Vitales</taxon>
        <taxon>Vitaceae</taxon>
        <taxon>Viteae</taxon>
        <taxon>Vitis</taxon>
    </lineage>
</organism>
<dbReference type="EMBL" id="QGNW01000143">
    <property type="protein sequence ID" value="RVW91679.1"/>
    <property type="molecule type" value="Genomic_DNA"/>
</dbReference>
<comment type="similarity">
    <text evidence="5">Belongs to the IQD family.</text>
</comment>
<dbReference type="Pfam" id="PF00612">
    <property type="entry name" value="IQ"/>
    <property type="match status" value="2"/>
</dbReference>
<gene>
    <name evidence="10" type="primary">IQD1_5</name>
    <name evidence="10" type="ORF">CK203_024187</name>
</gene>
<evidence type="ECO:0000313" key="11">
    <source>
        <dbReference type="Proteomes" id="UP000288805"/>
    </source>
</evidence>
<dbReference type="AlphaFoldDB" id="A0A438I4P7"/>
<dbReference type="FunFam" id="1.20.5.190:FF:000062">
    <property type="entry name" value="IQ-domain 11"/>
    <property type="match status" value="1"/>
</dbReference>
<evidence type="ECO:0000256" key="5">
    <source>
        <dbReference type="ARBA" id="ARBA00024341"/>
    </source>
</evidence>
<accession>A0A438I4P7</accession>
<feature type="domain" description="DUF4005" evidence="9">
    <location>
        <begin position="398"/>
        <end position="508"/>
    </location>
</feature>
<feature type="region of interest" description="Disordered" evidence="8">
    <location>
        <begin position="522"/>
        <end position="544"/>
    </location>
</feature>
<evidence type="ECO:0000256" key="3">
    <source>
        <dbReference type="ARBA" id="ARBA00022737"/>
    </source>
</evidence>
<reference evidence="10 11" key="1">
    <citation type="journal article" date="2018" name="PLoS Genet.">
        <title>Population sequencing reveals clonal diversity and ancestral inbreeding in the grapevine cultivar Chardonnay.</title>
        <authorList>
            <person name="Roach M.J."/>
            <person name="Johnson D.L."/>
            <person name="Bohlmann J."/>
            <person name="van Vuuren H.J."/>
            <person name="Jones S.J."/>
            <person name="Pretorius I.S."/>
            <person name="Schmidt S.A."/>
            <person name="Borneman A.R."/>
        </authorList>
    </citation>
    <scope>NUCLEOTIDE SEQUENCE [LARGE SCALE GENOMIC DNA]</scope>
    <source>
        <strain evidence="11">cv. Chardonnay</strain>
        <tissue evidence="10">Leaf</tissue>
    </source>
</reference>
<evidence type="ECO:0000259" key="9">
    <source>
        <dbReference type="Pfam" id="PF13178"/>
    </source>
</evidence>
<sequence length="544" mass="61079">MELSFLSLVYGKEGGSSWLTAVKRAFRSPTKDNEKKSSRRREDHELEEEEEEKKREKRRWIFRKPTTTTTTNRVQVQECETKMISSTTVPTNPILVAEQRHAIAVAAATAAAAEAAVATAQAAVEIVRLTRPSSFFREHYAAVVIQTAFRGYLARTALRALKGLVKLQALVRGHNVRKQAKMTLKCMQALVRVQSRVRDQRARLSHEGSRRSMFAETNSLWESRYLQEIRHRKSMSRDRSSIADECCGHPHGIEEIEAMFRSRKEGALKREKALAYAFSHQVWRSGRNPFAGDEEDLEERTKWLQRWMATKRWESSSRASTDKRDAIKTVEIDTSRPYSHSASNVRRSSVYQNQHLRPPTPHSTASPFHKAHHNLSLHHSPVTPSPSKTRPLQVRSASPRCLKEEESHSTAHTPNLASIHCFNGSICRHGASTNGDVASAVLPNYMAATESAKARVRSESAPRQRPSTPERERGGGSARKRLSYPVPEAPLSSTSTTCSSMLSKSLRSPSFKSVHANVSSCYTDSLGGEISPTTTSTEQRGWLR</sequence>
<keyword evidence="3" id="KW-0677">Repeat</keyword>
<dbReference type="GO" id="GO:0005737">
    <property type="term" value="C:cytoplasm"/>
    <property type="evidence" value="ECO:0007669"/>
    <property type="project" value="UniProtKB-SubCell"/>
</dbReference>
<comment type="caution">
    <text evidence="10">The sequence shown here is derived from an EMBL/GenBank/DDBJ whole genome shotgun (WGS) entry which is preliminary data.</text>
</comment>
<dbReference type="PANTHER" id="PTHR32295:SF244">
    <property type="entry name" value="PROTEIN IQ-DOMAIN 14-LIKE"/>
    <property type="match status" value="1"/>
</dbReference>
<feature type="compositionally biased region" description="Polar residues" evidence="8">
    <location>
        <begin position="336"/>
        <end position="355"/>
    </location>
</feature>
<evidence type="ECO:0000256" key="7">
    <source>
        <dbReference type="ARBA" id="ARBA00045534"/>
    </source>
</evidence>
<dbReference type="InterPro" id="IPR000048">
    <property type="entry name" value="IQ_motif_EF-hand-BS"/>
</dbReference>
<dbReference type="Proteomes" id="UP000288805">
    <property type="component" value="Unassembled WGS sequence"/>
</dbReference>
<dbReference type="PANTHER" id="PTHR32295">
    <property type="entry name" value="IQ-DOMAIN 5-RELATED"/>
    <property type="match status" value="1"/>
</dbReference>
<comment type="subunit">
    <text evidence="6">Binds to multiple calmodulin (CaM) in the presence of Ca(2+) and CaM-like proteins.</text>
</comment>
<keyword evidence="2" id="KW-0963">Cytoplasm</keyword>
<keyword evidence="4" id="KW-0112">Calmodulin-binding</keyword>
<dbReference type="InterPro" id="IPR027417">
    <property type="entry name" value="P-loop_NTPase"/>
</dbReference>
<evidence type="ECO:0000256" key="6">
    <source>
        <dbReference type="ARBA" id="ARBA00024378"/>
    </source>
</evidence>
<dbReference type="SMART" id="SM00015">
    <property type="entry name" value="IQ"/>
    <property type="match status" value="2"/>
</dbReference>
<dbReference type="InterPro" id="IPR025064">
    <property type="entry name" value="DUF4005"/>
</dbReference>
<feature type="region of interest" description="Disordered" evidence="8">
    <location>
        <begin position="451"/>
        <end position="499"/>
    </location>
</feature>
<evidence type="ECO:0000256" key="8">
    <source>
        <dbReference type="SAM" id="MobiDB-lite"/>
    </source>
</evidence>
<comment type="subcellular location">
    <subcellularLocation>
        <location evidence="1">Cytoplasm</location>
    </subcellularLocation>
</comment>
<protein>
    <submittedName>
        <fullName evidence="10">Protein IQ-domain 1</fullName>
    </submittedName>
</protein>
<dbReference type="Gene3D" id="1.20.5.190">
    <property type="match status" value="1"/>
</dbReference>
<feature type="compositionally biased region" description="Polar residues" evidence="8">
    <location>
        <begin position="531"/>
        <end position="544"/>
    </location>
</feature>